<evidence type="ECO:0000313" key="4">
    <source>
        <dbReference type="Proteomes" id="UP001234343"/>
    </source>
</evidence>
<feature type="transmembrane region" description="Helical" evidence="1">
    <location>
        <begin position="65"/>
        <end position="84"/>
    </location>
</feature>
<protein>
    <submittedName>
        <fullName evidence="3">DUF3488 and transglutaminase-like domain-containing protein</fullName>
    </submittedName>
</protein>
<dbReference type="InterPro" id="IPR052901">
    <property type="entry name" value="Bact_TGase-like"/>
</dbReference>
<feature type="transmembrane region" description="Helical" evidence="1">
    <location>
        <begin position="138"/>
        <end position="157"/>
    </location>
</feature>
<feature type="transmembrane region" description="Helical" evidence="1">
    <location>
        <begin position="566"/>
        <end position="586"/>
    </location>
</feature>
<dbReference type="InterPro" id="IPR021878">
    <property type="entry name" value="TgpA_N"/>
</dbReference>
<feature type="transmembrane region" description="Helical" evidence="1">
    <location>
        <begin position="12"/>
        <end position="32"/>
    </location>
</feature>
<feature type="transmembrane region" description="Helical" evidence="1">
    <location>
        <begin position="115"/>
        <end position="132"/>
    </location>
</feature>
<dbReference type="PANTHER" id="PTHR42736">
    <property type="entry name" value="PROTEIN-GLUTAMINE GAMMA-GLUTAMYLTRANSFERASE"/>
    <property type="match status" value="1"/>
</dbReference>
<gene>
    <name evidence="3" type="ORF">QTP81_11275</name>
</gene>
<proteinExistence type="predicted"/>
<feature type="transmembrane region" description="Helical" evidence="1">
    <location>
        <begin position="169"/>
        <end position="188"/>
    </location>
</feature>
<dbReference type="PANTHER" id="PTHR42736:SF1">
    <property type="entry name" value="PROTEIN-GLUTAMINE GAMMA-GLUTAMYLTRANSFERASE"/>
    <property type="match status" value="1"/>
</dbReference>
<dbReference type="Gene3D" id="3.10.620.30">
    <property type="match status" value="1"/>
</dbReference>
<dbReference type="SUPFAM" id="SSF54001">
    <property type="entry name" value="Cysteine proteinases"/>
    <property type="match status" value="1"/>
</dbReference>
<keyword evidence="1" id="KW-1133">Transmembrane helix</keyword>
<dbReference type="RefSeq" id="WP_289365565.1">
    <property type="nucleotide sequence ID" value="NZ_JAUCBP010000007.1"/>
</dbReference>
<keyword evidence="1" id="KW-0472">Membrane</keyword>
<dbReference type="Pfam" id="PF01841">
    <property type="entry name" value="Transglut_core"/>
    <property type="match status" value="1"/>
</dbReference>
<keyword evidence="1" id="KW-0812">Transmembrane</keyword>
<evidence type="ECO:0000256" key="1">
    <source>
        <dbReference type="SAM" id="Phobius"/>
    </source>
</evidence>
<dbReference type="SMART" id="SM00460">
    <property type="entry name" value="TGc"/>
    <property type="match status" value="1"/>
</dbReference>
<feature type="domain" description="Transglutaminase-like" evidence="2">
    <location>
        <begin position="416"/>
        <end position="486"/>
    </location>
</feature>
<sequence>MIVATTKPQSAIDIEQSITPFIMALAYIALVFTMLTPVLSWITVLAVCVVIVRGSFYFRDQQPQIALRTVNLLAILAAITLGWFSLSLGLLLTMVNLLVMACAFKLLRITRRKDLTQLFASLLFLTGCGFIFEQGLLHTSIYVSITLVLLCSLITIHAPHMSKRGAIKYTGIQLLQAMPIAVLLFLVLPKLPPLWQMPTAQGAKTGLSDTVTPGDIAELSQSSELAFRAIFSTELPRNNQRYWRAMTLEQFDGKTWTRSPTRRQITRQYRQLGRSFTPVYEGEFWDYQVIAEPSHQTWLFALDVASPSANSEFGVNLGFEYQVYASRPVVSTMSYTVESYYNMSLDQTLQTVDSRVNLQIPSNGNPKTVEWVAGLVAQTDGPSDFIDAIQRYFLEQEFSYTLRPQPMPKNPVDEFLFNQQAGFCVHYASALAYALRLANIPARLVTGYQGGEIQSDAVISVYQYDAHAWVEAWLDDRGWVRIDPTAWVSPDRIDFGLEQAMREEGSFLADSPLSLARLKNIAAFNQLRLWFANLDYQWSKWVLGFNNQQQKDILRQIFGELTTAKLSVIGLSLVALIALLLGLYILPMMRNRSLNPLANEYRKSVELVEASFAIKRATLGPEDFLQRVADSADNASTAVFAQITEAYIKSEYQPSPAQFEGIKQLQQLRRLLRKTLKKNR</sequence>
<comment type="caution">
    <text evidence="3">The sequence shown here is derived from an EMBL/GenBank/DDBJ whole genome shotgun (WGS) entry which is preliminary data.</text>
</comment>
<keyword evidence="4" id="KW-1185">Reference proteome</keyword>
<name>A0ABT7T059_9ALTE</name>
<evidence type="ECO:0000313" key="3">
    <source>
        <dbReference type="EMBL" id="MDM7861179.1"/>
    </source>
</evidence>
<organism evidence="3 4">
    <name type="scientific">Alteromonas arenosi</name>
    <dbReference type="NCBI Taxonomy" id="3055817"/>
    <lineage>
        <taxon>Bacteria</taxon>
        <taxon>Pseudomonadati</taxon>
        <taxon>Pseudomonadota</taxon>
        <taxon>Gammaproteobacteria</taxon>
        <taxon>Alteromonadales</taxon>
        <taxon>Alteromonadaceae</taxon>
        <taxon>Alteromonas/Salinimonas group</taxon>
        <taxon>Alteromonas</taxon>
    </lineage>
</organism>
<dbReference type="InterPro" id="IPR002931">
    <property type="entry name" value="Transglutaminase-like"/>
</dbReference>
<evidence type="ECO:0000259" key="2">
    <source>
        <dbReference type="SMART" id="SM00460"/>
    </source>
</evidence>
<dbReference type="Pfam" id="PF11992">
    <property type="entry name" value="TgpA_N"/>
    <property type="match status" value="1"/>
</dbReference>
<dbReference type="EMBL" id="JAUCBP010000007">
    <property type="protein sequence ID" value="MDM7861179.1"/>
    <property type="molecule type" value="Genomic_DNA"/>
</dbReference>
<accession>A0ABT7T059</accession>
<dbReference type="InterPro" id="IPR038765">
    <property type="entry name" value="Papain-like_cys_pep_sf"/>
</dbReference>
<reference evidence="3 4" key="1">
    <citation type="submission" date="2023-06" db="EMBL/GenBank/DDBJ databases">
        <title>Alteromonas sp. ASW11-36 isolated from intertidal sand.</title>
        <authorList>
            <person name="Li Y."/>
        </authorList>
    </citation>
    <scope>NUCLEOTIDE SEQUENCE [LARGE SCALE GENOMIC DNA]</scope>
    <source>
        <strain evidence="3 4">ASW11-36</strain>
    </source>
</reference>
<dbReference type="Proteomes" id="UP001234343">
    <property type="component" value="Unassembled WGS sequence"/>
</dbReference>